<dbReference type="STRING" id="1547283.A9C19_15535"/>
<proteinExistence type="predicted"/>
<evidence type="ECO:0000313" key="4">
    <source>
        <dbReference type="Proteomes" id="UP000181936"/>
    </source>
</evidence>
<evidence type="ECO:0000256" key="1">
    <source>
        <dbReference type="SAM" id="MobiDB-lite"/>
    </source>
</evidence>
<dbReference type="PROSITE" id="PS51257">
    <property type="entry name" value="PROKAR_LIPOPROTEIN"/>
    <property type="match status" value="1"/>
</dbReference>
<evidence type="ECO:0008006" key="5">
    <source>
        <dbReference type="Google" id="ProtNLM"/>
    </source>
</evidence>
<dbReference type="Proteomes" id="UP000181936">
    <property type="component" value="Chromosome"/>
</dbReference>
<dbReference type="EMBL" id="CP016020">
    <property type="protein sequence ID" value="APH06036.1"/>
    <property type="molecule type" value="Genomic_DNA"/>
</dbReference>
<protein>
    <recommendedName>
        <fullName evidence="5">PepSY domain-containing protein</fullName>
    </recommendedName>
</protein>
<feature type="region of interest" description="Disordered" evidence="1">
    <location>
        <begin position="27"/>
        <end position="61"/>
    </location>
</feature>
<sequence>MNIFYKLLIVVLAVVMISACSFSKETTNDQSKESKVENQGSQEKEESEQPTSEGETSNEGIDFQADDSLTSFKHSFLDLVNEANENGTLQDIETKDELVNYFKQFMSEDLAIMYANTYFKEESEGVSVKATDAPTWLDLDKPYEVKNVNEQEYIVTQEKDNELTGHIELSYTFKHTGEKWIVEDIQQEKVVNESKPKMEDPPKKDINSANAEDLVRKHLNFEGNTQMNIRVDHEEDTKYVVQVYEVVEQEGVSHTATYGWYYVDKKTGKIENMMN</sequence>
<dbReference type="AlphaFoldDB" id="A0A1L3MUL8"/>
<name>A0A1L3MUL8_9BACI</name>
<keyword evidence="4" id="KW-1185">Reference proteome</keyword>
<evidence type="ECO:0000256" key="2">
    <source>
        <dbReference type="SAM" id="SignalP"/>
    </source>
</evidence>
<organism evidence="3 4">
    <name type="scientific">Bacillus weihaiensis</name>
    <dbReference type="NCBI Taxonomy" id="1547283"/>
    <lineage>
        <taxon>Bacteria</taxon>
        <taxon>Bacillati</taxon>
        <taxon>Bacillota</taxon>
        <taxon>Bacilli</taxon>
        <taxon>Bacillales</taxon>
        <taxon>Bacillaceae</taxon>
        <taxon>Bacillus</taxon>
    </lineage>
</organism>
<feature type="compositionally biased region" description="Basic and acidic residues" evidence="1">
    <location>
        <begin position="27"/>
        <end position="36"/>
    </location>
</feature>
<dbReference type="KEGG" id="bwh:A9C19_15535"/>
<dbReference type="OrthoDB" id="574706at2"/>
<feature type="signal peptide" evidence="2">
    <location>
        <begin position="1"/>
        <end position="23"/>
    </location>
</feature>
<gene>
    <name evidence="3" type="ORF">A9C19_15535</name>
</gene>
<reference evidence="3 4" key="1">
    <citation type="journal article" date="2016" name="Sci. Rep.">
        <title>Complete genome sequence and transcriptomic analysis of a novel marine strain Bacillus weihaiensis reveals the mechanism of brown algae degradation.</title>
        <authorList>
            <person name="Zhu Y."/>
            <person name="Chen P."/>
            <person name="Bao Y."/>
            <person name="Men Y."/>
            <person name="Zeng Y."/>
            <person name="Yang J."/>
            <person name="Sun J."/>
            <person name="Sun Y."/>
        </authorList>
    </citation>
    <scope>NUCLEOTIDE SEQUENCE [LARGE SCALE GENOMIC DNA]</scope>
    <source>
        <strain evidence="3 4">Alg07</strain>
    </source>
</reference>
<evidence type="ECO:0000313" key="3">
    <source>
        <dbReference type="EMBL" id="APH06036.1"/>
    </source>
</evidence>
<dbReference type="RefSeq" id="WP_072580836.1">
    <property type="nucleotide sequence ID" value="NZ_CP016020.1"/>
</dbReference>
<keyword evidence="2" id="KW-0732">Signal</keyword>
<accession>A0A1L3MUL8</accession>
<feature type="chain" id="PRO_5013381063" description="PepSY domain-containing protein" evidence="2">
    <location>
        <begin position="24"/>
        <end position="275"/>
    </location>
</feature>
<feature type="compositionally biased region" description="Polar residues" evidence="1">
    <location>
        <begin position="49"/>
        <end position="59"/>
    </location>
</feature>